<dbReference type="EC" id="2.4.1.291" evidence="4"/>
<dbReference type="Proteomes" id="UP001055303">
    <property type="component" value="Unassembled WGS sequence"/>
</dbReference>
<dbReference type="Gene3D" id="3.40.50.2000">
    <property type="entry name" value="Glycogen Phosphorylase B"/>
    <property type="match status" value="2"/>
</dbReference>
<keyword evidence="4" id="KW-0808">Transferase</keyword>
<proteinExistence type="predicted"/>
<reference evidence="4 5" key="1">
    <citation type="submission" date="2019-06" db="EMBL/GenBank/DDBJ databases">
        <authorList>
            <person name="Rodrigo-Torres L."/>
            <person name="Arahal R. D."/>
            <person name="Lucena T."/>
        </authorList>
    </citation>
    <scope>NUCLEOTIDE SEQUENCE [LARGE SCALE GENOMIC DNA]</scope>
    <source>
        <strain evidence="4 5">SW08-7</strain>
    </source>
</reference>
<evidence type="ECO:0000313" key="5">
    <source>
        <dbReference type="Proteomes" id="UP000401717"/>
    </source>
</evidence>
<dbReference type="CDD" id="cd03811">
    <property type="entry name" value="GT4_GT28_WabH-like"/>
    <property type="match status" value="1"/>
</dbReference>
<gene>
    <name evidence="4" type="primary">pglJ</name>
    <name evidence="3" type="ORF">IFDJLNFL_0179</name>
    <name evidence="4" type="ORF">MTDSW087_02701</name>
</gene>
<dbReference type="InterPro" id="IPR001296">
    <property type="entry name" value="Glyco_trans_1"/>
</dbReference>
<dbReference type="EMBL" id="CABFVH010000015">
    <property type="protein sequence ID" value="VUF13004.1"/>
    <property type="molecule type" value="Genomic_DNA"/>
</dbReference>
<evidence type="ECO:0000259" key="1">
    <source>
        <dbReference type="Pfam" id="PF00534"/>
    </source>
</evidence>
<keyword evidence="4" id="KW-0328">Glycosyltransferase</keyword>
<dbReference type="InterPro" id="IPR028098">
    <property type="entry name" value="Glyco_trans_4-like_N"/>
</dbReference>
<organism evidence="4 5">
    <name type="scientific">Methylobacterium dankookense</name>
    <dbReference type="NCBI Taxonomy" id="560405"/>
    <lineage>
        <taxon>Bacteria</taxon>
        <taxon>Pseudomonadati</taxon>
        <taxon>Pseudomonadota</taxon>
        <taxon>Alphaproteobacteria</taxon>
        <taxon>Hyphomicrobiales</taxon>
        <taxon>Methylobacteriaceae</taxon>
        <taxon>Methylobacterium</taxon>
    </lineage>
</organism>
<dbReference type="EMBL" id="BPQI01000004">
    <property type="protein sequence ID" value="GJD54309.1"/>
    <property type="molecule type" value="Genomic_DNA"/>
</dbReference>
<dbReference type="AlphaFoldDB" id="A0A564FYP8"/>
<dbReference type="GO" id="GO:0016757">
    <property type="term" value="F:glycosyltransferase activity"/>
    <property type="evidence" value="ECO:0007669"/>
    <property type="project" value="UniProtKB-KW"/>
</dbReference>
<sequence>MNRPLRLLFYTHATTGGGAERVWASLAAKLAARGHAVTFAYDHEENAAPIPGVTLLRLGRGHARAVLGLRRHLAAERPDVSISALGVSNLKHVLAALAAGRRRNALISYHGHPQSEPERLSRLGNKATPLLSRLTARSVFVSEGLRDHYVRALGAARTHCIYNPVEIEAAVPARDAADLAARGPVVLAVGRLVPAKDFTTLVRAFARLRADARLVIVGEGPERGAIEAEITRLGLGDRARLAGHVEQPWRFYREAACSVSSSRAEAFGNVVVEALAHGLPVVATACDGPAEILANGLHGRIVPVGDEAAMAEAIAAALADPGPPGPRTERARAFAAEVAVDRYEALFREVAAANGGR</sequence>
<reference evidence="3" key="2">
    <citation type="journal article" date="2021" name="Front. Microbiol.">
        <title>Comprehensive Comparative Genomics and Phenotyping of Methylobacterium Species.</title>
        <authorList>
            <person name="Alessa O."/>
            <person name="Ogura Y."/>
            <person name="Fujitani Y."/>
            <person name="Takami H."/>
            <person name="Hayashi T."/>
            <person name="Sahin N."/>
            <person name="Tani A."/>
        </authorList>
    </citation>
    <scope>NUCLEOTIDE SEQUENCE</scope>
    <source>
        <strain evidence="3">DSM 22415</strain>
    </source>
</reference>
<reference evidence="3" key="3">
    <citation type="submission" date="2021-08" db="EMBL/GenBank/DDBJ databases">
        <authorList>
            <person name="Tani A."/>
            <person name="Ola A."/>
            <person name="Ogura Y."/>
            <person name="Katsura K."/>
            <person name="Hayashi T."/>
        </authorList>
    </citation>
    <scope>NUCLEOTIDE SEQUENCE</scope>
    <source>
        <strain evidence="3">DSM 22415</strain>
    </source>
</reference>
<feature type="domain" description="Glycosyltransferase subfamily 4-like N-terminal" evidence="2">
    <location>
        <begin position="17"/>
        <end position="168"/>
    </location>
</feature>
<accession>A0A564FYP8</accession>
<dbReference type="RefSeq" id="WP_186383835.1">
    <property type="nucleotide sequence ID" value="NZ_BPQI01000004.1"/>
</dbReference>
<name>A0A564FYP8_9HYPH</name>
<dbReference type="Pfam" id="PF13439">
    <property type="entry name" value="Glyco_transf_4"/>
    <property type="match status" value="1"/>
</dbReference>
<evidence type="ECO:0000259" key="2">
    <source>
        <dbReference type="Pfam" id="PF13439"/>
    </source>
</evidence>
<dbReference type="PANTHER" id="PTHR12526">
    <property type="entry name" value="GLYCOSYLTRANSFERASE"/>
    <property type="match status" value="1"/>
</dbReference>
<dbReference type="SUPFAM" id="SSF53756">
    <property type="entry name" value="UDP-Glycosyltransferase/glycogen phosphorylase"/>
    <property type="match status" value="1"/>
</dbReference>
<evidence type="ECO:0000313" key="6">
    <source>
        <dbReference type="Proteomes" id="UP001055303"/>
    </source>
</evidence>
<keyword evidence="6" id="KW-1185">Reference proteome</keyword>
<protein>
    <submittedName>
        <fullName evidence="4">N-acetylgalactosamine-N, N'-diacetylbacillosaminyl-diphospho-undecaprenol 4-alpha-N-acetylgalactosaminyltransferase</fullName>
        <ecNumber evidence="4">2.4.1.291</ecNumber>
    </submittedName>
    <submittedName>
        <fullName evidence="3">N-acetylgalactosamine-N, N'-diacetylbacillosaminyl-diphospho-undecaprenol4-alpha-N-acetylgalactosaminyltransferase</fullName>
    </submittedName>
</protein>
<evidence type="ECO:0000313" key="3">
    <source>
        <dbReference type="EMBL" id="GJD54309.1"/>
    </source>
</evidence>
<dbReference type="PANTHER" id="PTHR12526:SF630">
    <property type="entry name" value="GLYCOSYLTRANSFERASE"/>
    <property type="match status" value="1"/>
</dbReference>
<evidence type="ECO:0000313" key="4">
    <source>
        <dbReference type="EMBL" id="VUF13004.1"/>
    </source>
</evidence>
<dbReference type="Pfam" id="PF00534">
    <property type="entry name" value="Glycos_transf_1"/>
    <property type="match status" value="1"/>
</dbReference>
<dbReference type="Proteomes" id="UP000401717">
    <property type="component" value="Unassembled WGS sequence"/>
</dbReference>
<feature type="domain" description="Glycosyl transferase family 1" evidence="1">
    <location>
        <begin position="181"/>
        <end position="326"/>
    </location>
</feature>